<accession>A0A0N5AYP8</accession>
<dbReference type="GO" id="GO:0046872">
    <property type="term" value="F:metal ion binding"/>
    <property type="evidence" value="ECO:0007669"/>
    <property type="project" value="UniProtKB-KW"/>
</dbReference>
<feature type="domain" description="Yippee" evidence="4">
    <location>
        <begin position="13"/>
        <end position="110"/>
    </location>
</feature>
<dbReference type="WBParaSite" id="SMUV_0001009601-mRNA-1">
    <property type="protein sequence ID" value="SMUV_0001009601-mRNA-1"/>
    <property type="gene ID" value="SMUV_0001009601"/>
</dbReference>
<dbReference type="PANTHER" id="PTHR13848">
    <property type="entry name" value="PROTEIN YIPPEE-LIKE CG15309-RELATED"/>
    <property type="match status" value="1"/>
</dbReference>
<dbReference type="STRING" id="451379.A0A0N5AYP8"/>
<dbReference type="InterPro" id="IPR038557">
    <property type="entry name" value="RLR_C_sf"/>
</dbReference>
<dbReference type="PROSITE" id="PS51792">
    <property type="entry name" value="YIPPEE"/>
    <property type="match status" value="2"/>
</dbReference>
<reference evidence="6" key="1">
    <citation type="submission" date="2017-02" db="UniProtKB">
        <authorList>
            <consortium name="WormBaseParasite"/>
        </authorList>
    </citation>
    <scope>IDENTIFICATION</scope>
</reference>
<evidence type="ECO:0000313" key="5">
    <source>
        <dbReference type="Proteomes" id="UP000046393"/>
    </source>
</evidence>
<keyword evidence="2" id="KW-0479">Metal-binding</keyword>
<evidence type="ECO:0000259" key="4">
    <source>
        <dbReference type="PROSITE" id="PS51792"/>
    </source>
</evidence>
<dbReference type="Proteomes" id="UP000046393">
    <property type="component" value="Unplaced"/>
</dbReference>
<dbReference type="Pfam" id="PF03226">
    <property type="entry name" value="Yippee-Mis18"/>
    <property type="match status" value="2"/>
</dbReference>
<dbReference type="AlphaFoldDB" id="A0A0N5AYP8"/>
<evidence type="ECO:0000313" key="6">
    <source>
        <dbReference type="WBParaSite" id="SMUV_0001009601-mRNA-1"/>
    </source>
</evidence>
<protein>
    <submittedName>
        <fullName evidence="6">Protein yippee-like</fullName>
    </submittedName>
</protein>
<evidence type="ECO:0000256" key="3">
    <source>
        <dbReference type="ARBA" id="ARBA00022833"/>
    </source>
</evidence>
<dbReference type="Gene3D" id="2.170.150.30">
    <property type="entry name" value="RIG-I-like receptor, C-terminal regulatory domain"/>
    <property type="match status" value="2"/>
</dbReference>
<keyword evidence="3" id="KW-0862">Zinc</keyword>
<proteinExistence type="inferred from homology"/>
<dbReference type="InterPro" id="IPR004910">
    <property type="entry name" value="Yippee/Mis18/Cereblon"/>
</dbReference>
<evidence type="ECO:0000256" key="1">
    <source>
        <dbReference type="ARBA" id="ARBA00005613"/>
    </source>
</evidence>
<comment type="similarity">
    <text evidence="1">Belongs to the yippee family.</text>
</comment>
<dbReference type="InterPro" id="IPR039058">
    <property type="entry name" value="Yippee_fam"/>
</dbReference>
<name>A0A0N5AYP8_9BILA</name>
<sequence>MGRIFLEHLGGNMIFSCGKCKAYLTNEDELISKHFTGSTGPAFLFNQVVNIEYSETQMRTMITGRHIVRDVSCKRCKAKLGWMYEYALNDPQRYKEAKVILERALIDVNEGIEQGLWLSIDPALRMGRFFYEHLGGKNIFSCGKCEVYLSNRSEVIATNFRGNTGRAFLFRRVVNILEAEKESREMLSGTHLIRDVFCKRCGLKLGWMYEYTAEDSQRYKEGRIILERKLVREVEEVDEKLIGHQEEDDSISGYSSDNSNGYM</sequence>
<evidence type="ECO:0000256" key="2">
    <source>
        <dbReference type="ARBA" id="ARBA00022723"/>
    </source>
</evidence>
<organism evidence="5 6">
    <name type="scientific">Syphacia muris</name>
    <dbReference type="NCBI Taxonomy" id="451379"/>
    <lineage>
        <taxon>Eukaryota</taxon>
        <taxon>Metazoa</taxon>
        <taxon>Ecdysozoa</taxon>
        <taxon>Nematoda</taxon>
        <taxon>Chromadorea</taxon>
        <taxon>Rhabditida</taxon>
        <taxon>Spirurina</taxon>
        <taxon>Oxyuridomorpha</taxon>
        <taxon>Oxyuroidea</taxon>
        <taxon>Oxyuridae</taxon>
        <taxon>Syphacia</taxon>
    </lineage>
</organism>
<keyword evidence="5" id="KW-1185">Reference proteome</keyword>
<dbReference type="InterPro" id="IPR034751">
    <property type="entry name" value="Yippee"/>
</dbReference>
<feature type="domain" description="Yippee" evidence="4">
    <location>
        <begin position="138"/>
        <end position="235"/>
    </location>
</feature>